<dbReference type="Proteomes" id="UP001163324">
    <property type="component" value="Chromosome 3"/>
</dbReference>
<gene>
    <name evidence="1" type="ORF">N3K66_003277</name>
</gene>
<sequence>MSIDDTLQGDFFSSALSEDDFDTLSNESHHGSSSISQSPDFFGLPSDLMEDWPSSFPDLDMLLDATGSELESFDSNGLDPGVIPDVTVPRPDASLELQPQLWRDDPVMEEFFLKNGASRPPVPCDYCRRRKLQCFLIQTTPSNPNPTTACSSCVGLYRECSLARNLKRQPLAYETSRPVINHLHGINEEGTTPTPDERPARSRHMSGPGSTLRKTSGSRIVKKTRALRKWLAIHTDHPYPTEEEKSELVSQSGLTRTQVVNWFNNARRRQRHLEQLESQSSRKIFRSGSPMPQPILAGASPSEAWELGPSDQQMGLGQDIEYMGNIESDGQSCSGSYTGSSASEQSFLTPDLFGQDVWRVDRAEPECVFCGHECPDDEHFQTHEFELCAERPETERTFKRKDHLWQHLYKFHGCRRWAGWVPDLGRLRRRQKTLDSRCGFCQGVMSTWDDRANHLAAHFKSGLTMAQWVGNSGLEAMQTDSIQ</sequence>
<reference evidence="1" key="1">
    <citation type="submission" date="2022-10" db="EMBL/GenBank/DDBJ databases">
        <title>Complete Genome of Trichothecium roseum strain YXFP-22015, a Plant Pathogen Isolated from Citrus.</title>
        <authorList>
            <person name="Wang Y."/>
            <person name="Zhu L."/>
        </authorList>
    </citation>
    <scope>NUCLEOTIDE SEQUENCE</scope>
    <source>
        <strain evidence="1">YXFP-22015</strain>
    </source>
</reference>
<evidence type="ECO:0000313" key="2">
    <source>
        <dbReference type="Proteomes" id="UP001163324"/>
    </source>
</evidence>
<protein>
    <submittedName>
        <fullName evidence="1">Uncharacterized protein</fullName>
    </submittedName>
</protein>
<organism evidence="1 2">
    <name type="scientific">Trichothecium roseum</name>
    <dbReference type="NCBI Taxonomy" id="47278"/>
    <lineage>
        <taxon>Eukaryota</taxon>
        <taxon>Fungi</taxon>
        <taxon>Dikarya</taxon>
        <taxon>Ascomycota</taxon>
        <taxon>Pezizomycotina</taxon>
        <taxon>Sordariomycetes</taxon>
        <taxon>Hypocreomycetidae</taxon>
        <taxon>Hypocreales</taxon>
        <taxon>Hypocreales incertae sedis</taxon>
        <taxon>Trichothecium</taxon>
    </lineage>
</organism>
<accession>A0ACC0V6A8</accession>
<keyword evidence="2" id="KW-1185">Reference proteome</keyword>
<evidence type="ECO:0000313" key="1">
    <source>
        <dbReference type="EMBL" id="KAI9901460.1"/>
    </source>
</evidence>
<proteinExistence type="predicted"/>
<comment type="caution">
    <text evidence="1">The sequence shown here is derived from an EMBL/GenBank/DDBJ whole genome shotgun (WGS) entry which is preliminary data.</text>
</comment>
<name>A0ACC0V6A8_9HYPO</name>
<dbReference type="EMBL" id="CM047942">
    <property type="protein sequence ID" value="KAI9901460.1"/>
    <property type="molecule type" value="Genomic_DNA"/>
</dbReference>